<evidence type="ECO:0000256" key="2">
    <source>
        <dbReference type="SAM" id="SignalP"/>
    </source>
</evidence>
<reference evidence="4 5" key="1">
    <citation type="journal article" date="2012" name="J. Bacteriol.">
        <title>Genome Sequence of the Halotolerant Bacterium Imtechella halotolerans K1T.</title>
        <authorList>
            <person name="Kumar S."/>
            <person name="Vikram S."/>
            <person name="Subramanian S."/>
            <person name="Raghava G.P."/>
            <person name="Pinnaka A.K."/>
        </authorList>
    </citation>
    <scope>NUCLEOTIDE SEQUENCE [LARGE SCALE GENOMIC DNA]</scope>
    <source>
        <strain evidence="4 5">K1</strain>
    </source>
</reference>
<dbReference type="STRING" id="946077.W5A_07942"/>
<gene>
    <name evidence="4" type="ORF">W5A_07942</name>
</gene>
<dbReference type="InterPro" id="IPR021255">
    <property type="entry name" value="DUF2807"/>
</dbReference>
<evidence type="ECO:0000313" key="4">
    <source>
        <dbReference type="EMBL" id="EID74695.1"/>
    </source>
</evidence>
<dbReference type="AlphaFoldDB" id="I0WE79"/>
<feature type="domain" description="Putative auto-transporter adhesin head GIN" evidence="3">
    <location>
        <begin position="46"/>
        <end position="226"/>
    </location>
</feature>
<proteinExistence type="predicted"/>
<protein>
    <recommendedName>
        <fullName evidence="3">Putative auto-transporter adhesin head GIN domain-containing protein</fullName>
    </recommendedName>
</protein>
<accession>I0WE79</accession>
<comment type="caution">
    <text evidence="4">The sequence shown here is derived from an EMBL/GenBank/DDBJ whole genome shotgun (WGS) entry which is preliminary data.</text>
</comment>
<dbReference type="Proteomes" id="UP000005938">
    <property type="component" value="Unassembled WGS sequence"/>
</dbReference>
<dbReference type="RefSeq" id="WP_008239244.1">
    <property type="nucleotide sequence ID" value="NZ_AJJU01000009.1"/>
</dbReference>
<keyword evidence="2" id="KW-0732">Signal</keyword>
<dbReference type="OrthoDB" id="1422484at2"/>
<sequence>MKQLAKYLPLSLLVLTLSACNLNIDIGGVHGDGNVQAESRATPKTFTEIKAANGLDVFITQDDSYSVRVEADENLLELIRTEVEGSTLHIYTEKNIRVSTSKKVYVSLPVIEKIMASSGADIVTENGSLSVKDIGVKASSGSSIKLDVDANEIHSDCSSGADILLRGTAKTLYAEASSGSDIEAKELETESCEVRVSSGADVAVNTKKSLTAKASSGGSVKYKGNPEVVSQEKSSGGSVRSL</sequence>
<organism evidence="4 5">
    <name type="scientific">Imtechella halotolerans K1</name>
    <dbReference type="NCBI Taxonomy" id="946077"/>
    <lineage>
        <taxon>Bacteria</taxon>
        <taxon>Pseudomonadati</taxon>
        <taxon>Bacteroidota</taxon>
        <taxon>Flavobacteriia</taxon>
        <taxon>Flavobacteriales</taxon>
        <taxon>Flavobacteriaceae</taxon>
        <taxon>Imtechella</taxon>
    </lineage>
</organism>
<feature type="region of interest" description="Disordered" evidence="1">
    <location>
        <begin position="213"/>
        <end position="242"/>
    </location>
</feature>
<keyword evidence="5" id="KW-1185">Reference proteome</keyword>
<dbReference type="Pfam" id="PF10988">
    <property type="entry name" value="DUF2807"/>
    <property type="match status" value="1"/>
</dbReference>
<evidence type="ECO:0000313" key="5">
    <source>
        <dbReference type="Proteomes" id="UP000005938"/>
    </source>
</evidence>
<evidence type="ECO:0000256" key="1">
    <source>
        <dbReference type="SAM" id="MobiDB-lite"/>
    </source>
</evidence>
<evidence type="ECO:0000259" key="3">
    <source>
        <dbReference type="Pfam" id="PF10988"/>
    </source>
</evidence>
<dbReference type="PROSITE" id="PS51257">
    <property type="entry name" value="PROKAR_LIPOPROTEIN"/>
    <property type="match status" value="1"/>
</dbReference>
<feature type="signal peptide" evidence="2">
    <location>
        <begin position="1"/>
        <end position="19"/>
    </location>
</feature>
<dbReference type="EMBL" id="AJJU01000009">
    <property type="protein sequence ID" value="EID74695.1"/>
    <property type="molecule type" value="Genomic_DNA"/>
</dbReference>
<name>I0WE79_9FLAO</name>
<feature type="compositionally biased region" description="Polar residues" evidence="1">
    <location>
        <begin position="231"/>
        <end position="242"/>
    </location>
</feature>
<feature type="chain" id="PRO_5003635366" description="Putative auto-transporter adhesin head GIN domain-containing protein" evidence="2">
    <location>
        <begin position="20"/>
        <end position="242"/>
    </location>
</feature>
<dbReference type="eggNOG" id="COG3595">
    <property type="taxonomic scope" value="Bacteria"/>
</dbReference>
<dbReference type="Gene3D" id="2.160.20.120">
    <property type="match status" value="1"/>
</dbReference>